<dbReference type="Gene3D" id="3.90.550.10">
    <property type="entry name" value="Spore Coat Polysaccharide Biosynthesis Protein SpsA, Chain A"/>
    <property type="match status" value="1"/>
</dbReference>
<reference evidence="1 2" key="1">
    <citation type="submission" date="2020-08" db="EMBL/GenBank/DDBJ databases">
        <title>novel species in genus Nocardioides.</title>
        <authorList>
            <person name="Zhang G."/>
        </authorList>
    </citation>
    <scope>NUCLEOTIDE SEQUENCE [LARGE SCALE GENOMIC DNA]</scope>
    <source>
        <strain evidence="1 2">SC8A-24</strain>
    </source>
</reference>
<name>A0ABR6U668_9ACTN</name>
<sequence length="214" mass="22082">MTRVLVVAKAPVPGLVKTRLARDIGPERAAEVAAASLLDTLAACADAVGPQQCHLSLAGDLDDAVHGERIRRRLAGWWVTQQVGDGFAERLAHAHAEGPGPVVQVGMDTPQVTPALLLDVAAGLAEHPGVLGPAEDGGWWVLALRDPAVARVLAGVEMSTPSTYDDTRAALADAGVPVGSAPVLRDVDTLADAEAVAGAAPETHFTHTWRAVTA</sequence>
<dbReference type="Proteomes" id="UP000604001">
    <property type="component" value="Unassembled WGS sequence"/>
</dbReference>
<protein>
    <submittedName>
        <fullName evidence="1">DUF2064 domain-containing protein</fullName>
    </submittedName>
</protein>
<organism evidence="1 2">
    <name type="scientific">Nocardioides deserti</name>
    <dbReference type="NCBI Taxonomy" id="1588644"/>
    <lineage>
        <taxon>Bacteria</taxon>
        <taxon>Bacillati</taxon>
        <taxon>Actinomycetota</taxon>
        <taxon>Actinomycetes</taxon>
        <taxon>Propionibacteriales</taxon>
        <taxon>Nocardioidaceae</taxon>
        <taxon>Nocardioides</taxon>
    </lineage>
</organism>
<dbReference type="InterPro" id="IPR018641">
    <property type="entry name" value="Trfase_1_rSAM/seldom-assoc"/>
</dbReference>
<dbReference type="PANTHER" id="PTHR36529">
    <property type="entry name" value="SLL1095 PROTEIN"/>
    <property type="match status" value="1"/>
</dbReference>
<dbReference type="Pfam" id="PF09837">
    <property type="entry name" value="DUF2064"/>
    <property type="match status" value="1"/>
</dbReference>
<accession>A0ABR6U668</accession>
<proteinExistence type="predicted"/>
<evidence type="ECO:0000313" key="1">
    <source>
        <dbReference type="EMBL" id="MBC2959924.1"/>
    </source>
</evidence>
<dbReference type="PANTHER" id="PTHR36529:SF1">
    <property type="entry name" value="GLYCOSYLTRANSFERASE"/>
    <property type="match status" value="1"/>
</dbReference>
<keyword evidence="2" id="KW-1185">Reference proteome</keyword>
<dbReference type="SUPFAM" id="SSF53448">
    <property type="entry name" value="Nucleotide-diphospho-sugar transferases"/>
    <property type="match status" value="1"/>
</dbReference>
<comment type="caution">
    <text evidence="1">The sequence shown here is derived from an EMBL/GenBank/DDBJ whole genome shotgun (WGS) entry which is preliminary data.</text>
</comment>
<dbReference type="RefSeq" id="WP_186345189.1">
    <property type="nucleotide sequence ID" value="NZ_BMMR01000003.1"/>
</dbReference>
<dbReference type="EMBL" id="JACMYC010000003">
    <property type="protein sequence ID" value="MBC2959924.1"/>
    <property type="molecule type" value="Genomic_DNA"/>
</dbReference>
<gene>
    <name evidence="1" type="ORF">H7344_06415</name>
</gene>
<dbReference type="InterPro" id="IPR029044">
    <property type="entry name" value="Nucleotide-diphossugar_trans"/>
</dbReference>
<evidence type="ECO:0000313" key="2">
    <source>
        <dbReference type="Proteomes" id="UP000604001"/>
    </source>
</evidence>